<accession>A0ABQ3C1Z4</accession>
<reference evidence="3" key="1">
    <citation type="journal article" date="2019" name="Int. J. Syst. Evol. Microbiol.">
        <title>The Global Catalogue of Microorganisms (GCM) 10K type strain sequencing project: providing services to taxonomists for standard genome sequencing and annotation.</title>
        <authorList>
            <consortium name="The Broad Institute Genomics Platform"/>
            <consortium name="The Broad Institute Genome Sequencing Center for Infectious Disease"/>
            <person name="Wu L."/>
            <person name="Ma J."/>
        </authorList>
    </citation>
    <scope>NUCLEOTIDE SEQUENCE [LARGE SCALE GENOMIC DNA]</scope>
    <source>
        <strain evidence="3">KCTC 22558</strain>
    </source>
</reference>
<keyword evidence="1" id="KW-0732">Signal</keyword>
<dbReference type="Proteomes" id="UP000643403">
    <property type="component" value="Unassembled WGS sequence"/>
</dbReference>
<evidence type="ECO:0000256" key="1">
    <source>
        <dbReference type="SAM" id="SignalP"/>
    </source>
</evidence>
<gene>
    <name evidence="2" type="ORF">GCM10008101_17160</name>
</gene>
<sequence>MLAFLLWLLSIFGGSAPVADDAGAASIATAGSDQADQIGNDEPDDPIKRCIKCTVH</sequence>
<feature type="chain" id="PRO_5045947214" evidence="1">
    <location>
        <begin position="20"/>
        <end position="56"/>
    </location>
</feature>
<feature type="signal peptide" evidence="1">
    <location>
        <begin position="1"/>
        <end position="19"/>
    </location>
</feature>
<proteinExistence type="predicted"/>
<evidence type="ECO:0000313" key="2">
    <source>
        <dbReference type="EMBL" id="GGZ64147.1"/>
    </source>
</evidence>
<evidence type="ECO:0000313" key="3">
    <source>
        <dbReference type="Proteomes" id="UP000643403"/>
    </source>
</evidence>
<organism evidence="2 3">
    <name type="scientific">Cognatilysobacter xinjiangensis</name>
    <dbReference type="NCBI Taxonomy" id="546892"/>
    <lineage>
        <taxon>Bacteria</taxon>
        <taxon>Pseudomonadati</taxon>
        <taxon>Pseudomonadota</taxon>
        <taxon>Gammaproteobacteria</taxon>
        <taxon>Lysobacterales</taxon>
        <taxon>Lysobacteraceae</taxon>
        <taxon>Cognatilysobacter</taxon>
    </lineage>
</organism>
<protein>
    <submittedName>
        <fullName evidence="2">Uncharacterized protein</fullName>
    </submittedName>
</protein>
<comment type="caution">
    <text evidence="2">The sequence shown here is derived from an EMBL/GenBank/DDBJ whole genome shotgun (WGS) entry which is preliminary data.</text>
</comment>
<name>A0ABQ3C1Z4_9GAMM</name>
<dbReference type="EMBL" id="BMXY01000002">
    <property type="protein sequence ID" value="GGZ64147.1"/>
    <property type="molecule type" value="Genomic_DNA"/>
</dbReference>
<keyword evidence="3" id="KW-1185">Reference proteome</keyword>